<feature type="transmembrane region" description="Helical" evidence="1">
    <location>
        <begin position="55"/>
        <end position="73"/>
    </location>
</feature>
<evidence type="ECO:0000256" key="1">
    <source>
        <dbReference type="SAM" id="Phobius"/>
    </source>
</evidence>
<dbReference type="AlphaFoldDB" id="A0A0A8B3Y3"/>
<protein>
    <submittedName>
        <fullName evidence="2">Uncharacterized protein</fullName>
    </submittedName>
</protein>
<reference evidence="2 3" key="2">
    <citation type="journal article" date="2015" name="Genome Announc.">
        <title>Complete Genome Sequence of Coriobacteriaceae Strain 68-1-3, a Novel Mucus-Degrading Isolate from the Swine Intestinal Tract.</title>
        <authorList>
            <person name="Looft T."/>
            <person name="Bayles D.O."/>
            <person name="Alt D.P."/>
            <person name="Stanton T.B."/>
        </authorList>
    </citation>
    <scope>NUCLEOTIDE SEQUENCE [LARGE SCALE GENOMIC DNA]</scope>
    <source>
        <strain evidence="2 3">68-1-3</strain>
    </source>
</reference>
<keyword evidence="1" id="KW-1133">Transmembrane helix</keyword>
<name>A0A0A8B3Y3_9ACTN</name>
<organism evidence="2 3">
    <name type="scientific">Berryella intestinalis</name>
    <dbReference type="NCBI Taxonomy" id="1531429"/>
    <lineage>
        <taxon>Bacteria</taxon>
        <taxon>Bacillati</taxon>
        <taxon>Actinomycetota</taxon>
        <taxon>Coriobacteriia</taxon>
        <taxon>Eggerthellales</taxon>
        <taxon>Eggerthellaceae</taxon>
        <taxon>Berryella</taxon>
    </lineage>
</organism>
<keyword evidence="1" id="KW-0472">Membrane</keyword>
<dbReference type="OrthoDB" id="9957398at2"/>
<dbReference type="HOGENOM" id="CLU_2245379_0_0_11"/>
<reference evidence="3" key="1">
    <citation type="submission" date="2014-08" db="EMBL/GenBank/DDBJ databases">
        <title>Coriobacteriaceae sp. complete genome.</title>
        <authorList>
            <person name="Looft T."/>
            <person name="Bayles D.O."/>
            <person name="Stanton T.B."/>
        </authorList>
    </citation>
    <scope>NUCLEOTIDE SEQUENCE [LARGE SCALE GENOMIC DNA]</scope>
    <source>
        <strain evidence="3">68-1-3</strain>
    </source>
</reference>
<evidence type="ECO:0000313" key="2">
    <source>
        <dbReference type="EMBL" id="AJC12216.1"/>
    </source>
</evidence>
<dbReference type="Proteomes" id="UP000031121">
    <property type="component" value="Chromosome"/>
</dbReference>
<sequence length="104" mass="10768">MNRSDDIIDVTPVESSSTRITDASAPLEGAAPCKAEGGVAGAACPRCFFWRIRGLVMMVFGVIAVLIGIPLLVLPGPGLVLIAGGIALVLAGFKRLISCKHAEH</sequence>
<dbReference type="RefSeq" id="WP_039689380.1">
    <property type="nucleotide sequence ID" value="NZ_CP009302.1"/>
</dbReference>
<gene>
    <name evidence="2" type="ORF">JI75_05590</name>
</gene>
<accession>A0A0A8B3Y3</accession>
<proteinExistence type="predicted"/>
<dbReference type="EMBL" id="CP009302">
    <property type="protein sequence ID" value="AJC12216.1"/>
    <property type="molecule type" value="Genomic_DNA"/>
</dbReference>
<feature type="transmembrane region" description="Helical" evidence="1">
    <location>
        <begin position="79"/>
        <end position="97"/>
    </location>
</feature>
<evidence type="ECO:0000313" key="3">
    <source>
        <dbReference type="Proteomes" id="UP000031121"/>
    </source>
</evidence>
<dbReference type="KEGG" id="cbac:JI75_05590"/>
<keyword evidence="1" id="KW-0812">Transmembrane</keyword>
<keyword evidence="3" id="KW-1185">Reference proteome</keyword>